<keyword evidence="6" id="KW-1185">Reference proteome</keyword>
<dbReference type="GO" id="GO:0003887">
    <property type="term" value="F:DNA-directed DNA polymerase activity"/>
    <property type="evidence" value="ECO:0007669"/>
    <property type="project" value="InterPro"/>
</dbReference>
<dbReference type="SUPFAM" id="SSF46785">
    <property type="entry name" value="Winged helix' DNA-binding domain"/>
    <property type="match status" value="2"/>
</dbReference>
<organism evidence="5 6">
    <name type="scientific">Lactococcus fujiensis JCM 16395</name>
    <dbReference type="NCBI Taxonomy" id="1291764"/>
    <lineage>
        <taxon>Bacteria</taxon>
        <taxon>Bacillati</taxon>
        <taxon>Bacillota</taxon>
        <taxon>Bacilli</taxon>
        <taxon>Lactobacillales</taxon>
        <taxon>Streptococcaceae</taxon>
        <taxon>Lactococcus</taxon>
    </lineage>
</organism>
<dbReference type="Proteomes" id="UP000218181">
    <property type="component" value="Unassembled WGS sequence"/>
</dbReference>
<gene>
    <name evidence="5" type="ORF">RT41_GL000925</name>
</gene>
<dbReference type="GO" id="GO:0006270">
    <property type="term" value="P:DNA replication initiation"/>
    <property type="evidence" value="ECO:0007669"/>
    <property type="project" value="InterPro"/>
</dbReference>
<dbReference type="STRING" id="1291764.GCA_001311235_03074"/>
<name>A0A2A5RI40_9LACT</name>
<dbReference type="Pfam" id="PF01051">
    <property type="entry name" value="Rep3_N"/>
    <property type="match status" value="1"/>
</dbReference>
<dbReference type="Pfam" id="PF21205">
    <property type="entry name" value="Rep3_C"/>
    <property type="match status" value="1"/>
</dbReference>
<sequence length="419" mass="49431">MNELQERMVAQSNDLITSVAKMDKTPLKIFELAVSFIDTANPPKDNLIYLSKQELFSFFDVSDNDKHSRFKKAVEKMQKQAFFQIKEEKDKGFSFKSIVPIPFVEWNDYNDEVKIEFSQHIMPYLVDMKKNFTQYAITDIMDLNSKYSIILYKWLSMYFNQFEKYEFKNNRTQKQLDSYRNPRIDISELRLITDTVDVYKDNRDFFKSMVDKATEEINRFTHFNVSYDKIKKGRSIVEIQFHIEKKVNWKDEEYKRNDETATLSIEQKQEKNDILFAQGIANTYTVKLLTANLITGLDMTNQETIIGLSKHVYPLYDEIVLHYGEKALSDHLGYVSDHMINFNSSKKNIVKYLAVSAQQYLDNGVGNVVKEKNEQVAKEKTKRSKPVKKAPEWSNANYVDESTEEEKQRFAELQRNMRK</sequence>
<accession>A0A2A5RI40</accession>
<evidence type="ECO:0000313" key="5">
    <source>
        <dbReference type="EMBL" id="PCR98745.1"/>
    </source>
</evidence>
<reference evidence="5 6" key="1">
    <citation type="submission" date="2014-12" db="EMBL/GenBank/DDBJ databases">
        <title>Draft genome sequences of 10 type strains of Lactococcus.</title>
        <authorList>
            <person name="Sun Z."/>
            <person name="Zhong Z."/>
            <person name="Liu W."/>
            <person name="Zhang W."/>
            <person name="Zhang H."/>
        </authorList>
    </citation>
    <scope>NUCLEOTIDE SEQUENCE [LARGE SCALE GENOMIC DNA]</scope>
    <source>
        <strain evidence="5 6">JCM 16395</strain>
    </source>
</reference>
<dbReference type="Gene3D" id="1.10.10.10">
    <property type="entry name" value="Winged helix-like DNA-binding domain superfamily/Winged helix DNA-binding domain"/>
    <property type="match status" value="2"/>
</dbReference>
<dbReference type="AlphaFoldDB" id="A0A2A5RI40"/>
<evidence type="ECO:0000259" key="3">
    <source>
        <dbReference type="Pfam" id="PF01051"/>
    </source>
</evidence>
<feature type="domain" description="Lactococcus lactis RepB C-terminal" evidence="4">
    <location>
        <begin position="248"/>
        <end position="362"/>
    </location>
</feature>
<dbReference type="OrthoDB" id="9765378at2"/>
<feature type="domain" description="Initiator Rep protein WH1" evidence="3">
    <location>
        <begin position="9"/>
        <end position="156"/>
    </location>
</feature>
<dbReference type="EMBL" id="JXJU01000025">
    <property type="protein sequence ID" value="PCR98745.1"/>
    <property type="molecule type" value="Genomic_DNA"/>
</dbReference>
<evidence type="ECO:0000256" key="1">
    <source>
        <dbReference type="ARBA" id="ARBA00038283"/>
    </source>
</evidence>
<dbReference type="InterPro" id="IPR010931">
    <property type="entry name" value="L_lactis_RepB_C"/>
</dbReference>
<comment type="caution">
    <text evidence="5">The sequence shown here is derived from an EMBL/GenBank/DDBJ whole genome shotgun (WGS) entry which is preliminary data.</text>
</comment>
<dbReference type="Pfam" id="PF06430">
    <property type="entry name" value="L_lactis_RepB_C"/>
    <property type="match status" value="1"/>
</dbReference>
<evidence type="ECO:0000256" key="2">
    <source>
        <dbReference type="SAM" id="MobiDB-lite"/>
    </source>
</evidence>
<evidence type="ECO:0000259" key="4">
    <source>
        <dbReference type="Pfam" id="PF06430"/>
    </source>
</evidence>
<comment type="similarity">
    <text evidence="1">Belongs to the initiator RepB protein family.</text>
</comment>
<feature type="region of interest" description="Disordered" evidence="2">
    <location>
        <begin position="374"/>
        <end position="419"/>
    </location>
</feature>
<protein>
    <submittedName>
        <fullName evidence="5">RepB protein</fullName>
    </submittedName>
</protein>
<evidence type="ECO:0000313" key="6">
    <source>
        <dbReference type="Proteomes" id="UP000218181"/>
    </source>
</evidence>
<dbReference type="InterPro" id="IPR036390">
    <property type="entry name" value="WH_DNA-bd_sf"/>
</dbReference>
<dbReference type="InterPro" id="IPR036388">
    <property type="entry name" value="WH-like_DNA-bd_sf"/>
</dbReference>
<dbReference type="InterPro" id="IPR000525">
    <property type="entry name" value="Initiator_Rep_WH1"/>
</dbReference>
<proteinExistence type="inferred from homology"/>